<gene>
    <name evidence="13" type="ordered locus">Dred_1627</name>
</gene>
<dbReference type="NCBIfam" id="TIGR02578">
    <property type="entry name" value="cas_TM1811_Csm1"/>
    <property type="match status" value="1"/>
</dbReference>
<dbReference type="GO" id="GO:0051607">
    <property type="term" value="P:defense response to virus"/>
    <property type="evidence" value="ECO:0007669"/>
    <property type="project" value="UniProtKB-KW"/>
</dbReference>
<name>A4J502_DESRM</name>
<keyword evidence="8" id="KW-0269">Exonuclease</keyword>
<evidence type="ECO:0000256" key="4">
    <source>
        <dbReference type="ARBA" id="ARBA00022722"/>
    </source>
</evidence>
<sequence>MIYETIQLAGLLHDIGVFFQRGNISNLNSLQYSEISARLIKSFSKQLSKICDSELLKNLILNQYEDTDFSQEAIPKNKINLTYLISRADRYSSSELEQDTVEIYNYKKRPMDAVFCHLEIGKKVPQRMQYSLAEYRPENGFPREIISHTEGEINKILTDFSLEFKNIVSNIKSFECFYNQLYSLLLKYTWCIPYNTREKIADISLFDHLKTTSAIATCLYQYHNFCNDYSIPSIIDDQTFKFRLLVGDLSGIQSYIFSGANVGAGGVAKRLRARSFILSMLSELISYQIIKSFNLTVANILMASGGKFYILLPNTKESVSRLEKLQQKLDKYLLQEFKGEIALNLAHQELNGNDFCQFGSAVSRLSKKLAVKKKMPFANVMYSQEEWKEGQFIFHAEDTKGLGICKGCEKEFAIQQVEDKVYGPACLRDLKIGQKLPRIKSFALTDGEADIKISGSYGIRLYDNVPSNTDLDIVILNDNKIDPNVSMTNRYMANYVPNNQGITKSFDEICQNSSGVKKLAYFKADVDNLGGLFAFGFKGGLESGQNKDYDSISRVTTFSRMLDLFFSGRVNQLVSNEFTNCYIVFSGGDDLLVVGPWDEIIEFSLKIYQEFRKFVAYNDNITISAGIGLAKSKTPVVKAVQVAEDLLEEAKEKVLRGNKTGRNQVSIFDRTLSWHDFSAAVQEGKRLAKWITEGKLNRSDIWKLKRYDQMFQDFWQNHRVEGLKYQALLAYDIGRKRKENKDCQEVTRWQECLFSITNPSLINLGVITDYALCATRGGNI</sequence>
<organism evidence="13 14">
    <name type="scientific">Desulforamulus reducens (strain ATCC BAA-1160 / DSM 100696 / MI-1)</name>
    <name type="common">Desulfotomaculum reducens</name>
    <dbReference type="NCBI Taxonomy" id="349161"/>
    <lineage>
        <taxon>Bacteria</taxon>
        <taxon>Bacillati</taxon>
        <taxon>Bacillota</taxon>
        <taxon>Clostridia</taxon>
        <taxon>Eubacteriales</taxon>
        <taxon>Peptococcaceae</taxon>
        <taxon>Desulforamulus</taxon>
    </lineage>
</organism>
<evidence type="ECO:0000256" key="7">
    <source>
        <dbReference type="ARBA" id="ARBA00022801"/>
    </source>
</evidence>
<dbReference type="InterPro" id="IPR013408">
    <property type="entry name" value="Cas10/Csm1"/>
</dbReference>
<comment type="similarity">
    <text evidence="1">Belongs to the CRISPR-associated Cas10/Csm1 family.</text>
</comment>
<dbReference type="RefSeq" id="WP_011877970.1">
    <property type="nucleotide sequence ID" value="NC_009253.1"/>
</dbReference>
<dbReference type="AlphaFoldDB" id="A4J502"/>
<feature type="domain" description="GGDEF" evidence="12">
    <location>
        <begin position="517"/>
        <end position="670"/>
    </location>
</feature>
<dbReference type="InterPro" id="IPR054767">
    <property type="entry name" value="Cas10-Cmr2_palm2"/>
</dbReference>
<accession>A4J502</accession>
<proteinExistence type="inferred from homology"/>
<evidence type="ECO:0000256" key="11">
    <source>
        <dbReference type="ARBA" id="ARBA00032922"/>
    </source>
</evidence>
<dbReference type="GO" id="GO:0004527">
    <property type="term" value="F:exonuclease activity"/>
    <property type="evidence" value="ECO:0007669"/>
    <property type="project" value="UniProtKB-KW"/>
</dbReference>
<dbReference type="EMBL" id="CP000612">
    <property type="protein sequence ID" value="ABO50155.1"/>
    <property type="molecule type" value="Genomic_DNA"/>
</dbReference>
<dbReference type="InterPro" id="IPR052117">
    <property type="entry name" value="Cas10/Csm1_subtype-III-A"/>
</dbReference>
<evidence type="ECO:0000256" key="3">
    <source>
        <dbReference type="ARBA" id="ARBA00022679"/>
    </source>
</evidence>
<keyword evidence="4" id="KW-0540">Nuclease</keyword>
<dbReference type="GO" id="GO:0004519">
    <property type="term" value="F:endonuclease activity"/>
    <property type="evidence" value="ECO:0007669"/>
    <property type="project" value="UniProtKB-KW"/>
</dbReference>
<evidence type="ECO:0000256" key="8">
    <source>
        <dbReference type="ARBA" id="ARBA00022839"/>
    </source>
</evidence>
<dbReference type="Pfam" id="PF22335">
    <property type="entry name" value="Cas10-Cmr2_palm2"/>
    <property type="match status" value="1"/>
</dbReference>
<evidence type="ECO:0000313" key="14">
    <source>
        <dbReference type="Proteomes" id="UP000001556"/>
    </source>
</evidence>
<dbReference type="OrthoDB" id="9768769at2"/>
<dbReference type="KEGG" id="drm:Dred_1627"/>
<keyword evidence="6" id="KW-0255">Endonuclease</keyword>
<keyword evidence="5" id="KW-0547">Nucleotide-binding</keyword>
<keyword evidence="9" id="KW-0067">ATP-binding</keyword>
<dbReference type="CDD" id="cd09680">
    <property type="entry name" value="Cas10_III"/>
    <property type="match status" value="1"/>
</dbReference>
<keyword evidence="7" id="KW-0378">Hydrolase</keyword>
<evidence type="ECO:0000256" key="6">
    <source>
        <dbReference type="ARBA" id="ARBA00022759"/>
    </source>
</evidence>
<dbReference type="PROSITE" id="PS50887">
    <property type="entry name" value="GGDEF"/>
    <property type="match status" value="1"/>
</dbReference>
<dbReference type="PANTHER" id="PTHR36528:SF1">
    <property type="entry name" value="CRISPR SYSTEM SINGLE-STRAND-SPECIFIC DEOXYRIBONUCLEASE CAS10_CSM1 (SUBTYPE III-A)"/>
    <property type="match status" value="1"/>
</dbReference>
<evidence type="ECO:0000313" key="13">
    <source>
        <dbReference type="EMBL" id="ABO50155.1"/>
    </source>
</evidence>
<evidence type="ECO:0000256" key="10">
    <source>
        <dbReference type="ARBA" id="ARBA00023118"/>
    </source>
</evidence>
<dbReference type="InterPro" id="IPR000160">
    <property type="entry name" value="GGDEF_dom"/>
</dbReference>
<evidence type="ECO:0000256" key="5">
    <source>
        <dbReference type="ARBA" id="ARBA00022741"/>
    </source>
</evidence>
<keyword evidence="3" id="KW-0808">Transferase</keyword>
<dbReference type="GO" id="GO:0005524">
    <property type="term" value="F:ATP binding"/>
    <property type="evidence" value="ECO:0007669"/>
    <property type="project" value="UniProtKB-KW"/>
</dbReference>
<dbReference type="STRING" id="349161.Dred_1627"/>
<keyword evidence="10" id="KW-0051">Antiviral defense</keyword>
<reference evidence="13 14" key="1">
    <citation type="submission" date="2007-03" db="EMBL/GenBank/DDBJ databases">
        <title>Complete sequence of Desulfotomaculum reducens MI-1.</title>
        <authorList>
            <consortium name="US DOE Joint Genome Institute"/>
            <person name="Copeland A."/>
            <person name="Lucas S."/>
            <person name="Lapidus A."/>
            <person name="Barry K."/>
            <person name="Detter J.C."/>
            <person name="Glavina del Rio T."/>
            <person name="Hammon N."/>
            <person name="Israni S."/>
            <person name="Dalin E."/>
            <person name="Tice H."/>
            <person name="Pitluck S."/>
            <person name="Sims D."/>
            <person name="Brettin T."/>
            <person name="Bruce D."/>
            <person name="Han C."/>
            <person name="Tapia R."/>
            <person name="Schmutz J."/>
            <person name="Larimer F."/>
            <person name="Land M."/>
            <person name="Hauser L."/>
            <person name="Kyrpides N."/>
            <person name="Kim E."/>
            <person name="Tebo B.M."/>
            <person name="Richardson P."/>
        </authorList>
    </citation>
    <scope>NUCLEOTIDE SEQUENCE [LARGE SCALE GENOMIC DNA]</scope>
    <source>
        <strain evidence="13 14">MI-1</strain>
    </source>
</reference>
<dbReference type="HOGENOM" id="CLU_017487_0_0_9"/>
<evidence type="ECO:0000256" key="1">
    <source>
        <dbReference type="ARBA" id="ARBA00005700"/>
    </source>
</evidence>
<evidence type="ECO:0000256" key="2">
    <source>
        <dbReference type="ARBA" id="ARBA00014333"/>
    </source>
</evidence>
<dbReference type="InterPro" id="IPR043128">
    <property type="entry name" value="Rev_trsase/Diguanyl_cyclase"/>
</dbReference>
<evidence type="ECO:0000256" key="9">
    <source>
        <dbReference type="ARBA" id="ARBA00022840"/>
    </source>
</evidence>
<dbReference type="GO" id="GO:0016740">
    <property type="term" value="F:transferase activity"/>
    <property type="evidence" value="ECO:0007669"/>
    <property type="project" value="UniProtKB-KW"/>
</dbReference>
<protein>
    <recommendedName>
        <fullName evidence="2">CRISPR system single-strand-specific deoxyribonuclease Cas10/Csm1 (subtype III-A)</fullName>
    </recommendedName>
    <alternativeName>
        <fullName evidence="11">Cyclic oligoadenylate synthase</fullName>
    </alternativeName>
</protein>
<dbReference type="Gene3D" id="3.30.70.270">
    <property type="match status" value="1"/>
</dbReference>
<dbReference type="PANTHER" id="PTHR36528">
    <property type="entry name" value="CRISPR SYSTEM SINGLE-STRAND-SPECIFIC DEOXYRIBONUCLEASE CAS10/CSM1 (SUBTYPE III-A)"/>
    <property type="match status" value="1"/>
</dbReference>
<dbReference type="eggNOG" id="COG1353">
    <property type="taxonomic scope" value="Bacteria"/>
</dbReference>
<dbReference type="Proteomes" id="UP000001556">
    <property type="component" value="Chromosome"/>
</dbReference>
<evidence type="ECO:0000259" key="12">
    <source>
        <dbReference type="PROSITE" id="PS50887"/>
    </source>
</evidence>
<dbReference type="Pfam" id="PF18211">
    <property type="entry name" value="Csm1_B"/>
    <property type="match status" value="1"/>
</dbReference>
<keyword evidence="14" id="KW-1185">Reference proteome</keyword>
<dbReference type="InterPro" id="IPR041062">
    <property type="entry name" value="Csm1_B"/>
</dbReference>